<proteinExistence type="predicted"/>
<keyword evidence="3" id="KW-1185">Reference proteome</keyword>
<gene>
    <name evidence="2" type="ORF">ABVK25_008220</name>
</gene>
<accession>A0ABR4B2D5</accession>
<comment type="caution">
    <text evidence="2">The sequence shown here is derived from an EMBL/GenBank/DDBJ whole genome shotgun (WGS) entry which is preliminary data.</text>
</comment>
<feature type="compositionally biased region" description="Low complexity" evidence="1">
    <location>
        <begin position="127"/>
        <end position="147"/>
    </location>
</feature>
<feature type="region of interest" description="Disordered" evidence="1">
    <location>
        <begin position="76"/>
        <end position="157"/>
    </location>
</feature>
<protein>
    <submittedName>
        <fullName evidence="2">Uncharacterized protein</fullName>
    </submittedName>
</protein>
<dbReference type="EMBL" id="JBHFEH010000034">
    <property type="protein sequence ID" value="KAL2051558.1"/>
    <property type="molecule type" value="Genomic_DNA"/>
</dbReference>
<evidence type="ECO:0000256" key="1">
    <source>
        <dbReference type="SAM" id="MobiDB-lite"/>
    </source>
</evidence>
<dbReference type="Proteomes" id="UP001590951">
    <property type="component" value="Unassembled WGS sequence"/>
</dbReference>
<evidence type="ECO:0000313" key="2">
    <source>
        <dbReference type="EMBL" id="KAL2051558.1"/>
    </source>
</evidence>
<evidence type="ECO:0000313" key="3">
    <source>
        <dbReference type="Proteomes" id="UP001590951"/>
    </source>
</evidence>
<reference evidence="2 3" key="1">
    <citation type="submission" date="2024-09" db="EMBL/GenBank/DDBJ databases">
        <title>Rethinking Asexuality: The Enigmatic Case of Functional Sexual Genes in Lepraria (Stereocaulaceae).</title>
        <authorList>
            <person name="Doellman M."/>
            <person name="Sun Y."/>
            <person name="Barcenas-Pena A."/>
            <person name="Lumbsch H.T."/>
            <person name="Grewe F."/>
        </authorList>
    </citation>
    <scope>NUCLEOTIDE SEQUENCE [LARGE SCALE GENOMIC DNA]</scope>
    <source>
        <strain evidence="2 3">Grewe 0041</strain>
    </source>
</reference>
<organism evidence="2 3">
    <name type="scientific">Lepraria finkii</name>
    <dbReference type="NCBI Taxonomy" id="1340010"/>
    <lineage>
        <taxon>Eukaryota</taxon>
        <taxon>Fungi</taxon>
        <taxon>Dikarya</taxon>
        <taxon>Ascomycota</taxon>
        <taxon>Pezizomycotina</taxon>
        <taxon>Lecanoromycetes</taxon>
        <taxon>OSLEUM clade</taxon>
        <taxon>Lecanoromycetidae</taxon>
        <taxon>Lecanorales</taxon>
        <taxon>Lecanorineae</taxon>
        <taxon>Stereocaulaceae</taxon>
        <taxon>Lepraria</taxon>
    </lineage>
</organism>
<name>A0ABR4B2D5_9LECA</name>
<sequence length="157" mass="16013">MACSSLDSISEFCESQTPGFTDADFTCQVPCLRYDSQTYDGSYYDDYYGSCLSYISNADPADFSSLEASADRSLPSPCARAVNTQGAGPATGALKSTPTVGTGGGFVSHSPSPASTPRPAIGNITPTVSFSSDTGGTSGGNSRRTSTGGEGKIAVKT</sequence>